<organism evidence="2 3">
    <name type="scientific">Candidatus Doudnabacteria bacterium CG10_big_fil_rev_8_21_14_0_10_42_18</name>
    <dbReference type="NCBI Taxonomy" id="1974552"/>
    <lineage>
        <taxon>Bacteria</taxon>
        <taxon>Candidatus Doudnaibacteriota</taxon>
    </lineage>
</organism>
<dbReference type="PANTHER" id="PTHR38590:SF1">
    <property type="entry name" value="BLL0828 PROTEIN"/>
    <property type="match status" value="1"/>
</dbReference>
<accession>A0A2H0VDQ1</accession>
<dbReference type="Gene3D" id="3.40.960.10">
    <property type="entry name" value="VSR Endonuclease"/>
    <property type="match status" value="1"/>
</dbReference>
<feature type="domain" description="DUF559" evidence="1">
    <location>
        <begin position="12"/>
        <end position="117"/>
    </location>
</feature>
<dbReference type="SUPFAM" id="SSF52980">
    <property type="entry name" value="Restriction endonuclease-like"/>
    <property type="match status" value="1"/>
</dbReference>
<gene>
    <name evidence="2" type="ORF">COT92_00885</name>
</gene>
<dbReference type="Proteomes" id="UP000230922">
    <property type="component" value="Unassembled WGS sequence"/>
</dbReference>
<dbReference type="InterPro" id="IPR007569">
    <property type="entry name" value="DUF559"/>
</dbReference>
<dbReference type="Pfam" id="PF04480">
    <property type="entry name" value="DUF559"/>
    <property type="match status" value="1"/>
</dbReference>
<dbReference type="InterPro" id="IPR011335">
    <property type="entry name" value="Restrct_endonuc-II-like"/>
</dbReference>
<evidence type="ECO:0000313" key="2">
    <source>
        <dbReference type="EMBL" id="PIR96479.1"/>
    </source>
</evidence>
<comment type="caution">
    <text evidence="2">The sequence shown here is derived from an EMBL/GenBank/DDBJ whole genome shotgun (WGS) entry which is preliminary data.</text>
</comment>
<dbReference type="PANTHER" id="PTHR38590">
    <property type="entry name" value="BLL0828 PROTEIN"/>
    <property type="match status" value="1"/>
</dbReference>
<proteinExistence type="predicted"/>
<reference evidence="3" key="1">
    <citation type="submission" date="2017-09" db="EMBL/GenBank/DDBJ databases">
        <title>Depth-based differentiation of microbial function through sediment-hosted aquifers and enrichment of novel symbionts in the deep terrestrial subsurface.</title>
        <authorList>
            <person name="Probst A.J."/>
            <person name="Ladd B."/>
            <person name="Jarett J.K."/>
            <person name="Geller-Mcgrath D.E."/>
            <person name="Sieber C.M.K."/>
            <person name="Emerson J.B."/>
            <person name="Anantharaman K."/>
            <person name="Thomas B.C."/>
            <person name="Malmstrom R."/>
            <person name="Stieglmeier M."/>
            <person name="Klingl A."/>
            <person name="Woyke T."/>
            <person name="Ryan C.M."/>
            <person name="Banfield J.F."/>
        </authorList>
    </citation>
    <scope>NUCLEOTIDE SEQUENCE [LARGE SCALE GENOMIC DNA]</scope>
</reference>
<evidence type="ECO:0000259" key="1">
    <source>
        <dbReference type="Pfam" id="PF04480"/>
    </source>
</evidence>
<dbReference type="AlphaFoldDB" id="A0A2H0VDQ1"/>
<dbReference type="EMBL" id="PFAK01000014">
    <property type="protein sequence ID" value="PIR96479.1"/>
    <property type="molecule type" value="Genomic_DNA"/>
</dbReference>
<sequence>MTKVYNITKHLKTRRLLRRKQPYTERLLWSKLRNRQLLGLKFRRQYGIGNFVVDFCCPETKLVIELDGDSHYVGRHILPEDRKRQKYIENLGFTVLRFTNKDIQENSEGVLEKIMRSYKNLT</sequence>
<dbReference type="CDD" id="cd01038">
    <property type="entry name" value="Endonuclease_DUF559"/>
    <property type="match status" value="1"/>
</dbReference>
<name>A0A2H0VDQ1_9BACT</name>
<dbReference type="InterPro" id="IPR047216">
    <property type="entry name" value="Endonuclease_DUF559_bact"/>
</dbReference>
<evidence type="ECO:0000313" key="3">
    <source>
        <dbReference type="Proteomes" id="UP000230922"/>
    </source>
</evidence>
<protein>
    <recommendedName>
        <fullName evidence="1">DUF559 domain-containing protein</fullName>
    </recommendedName>
</protein>